<evidence type="ECO:0000256" key="2">
    <source>
        <dbReference type="PIRSR" id="PIRSR601310-3"/>
    </source>
</evidence>
<name>A0A0B5FGX7_9BACT</name>
<evidence type="ECO:0000313" key="5">
    <source>
        <dbReference type="EMBL" id="AJF06603.1"/>
    </source>
</evidence>
<dbReference type="CDD" id="cd01276">
    <property type="entry name" value="PKCI_related"/>
    <property type="match status" value="1"/>
</dbReference>
<accession>A0A0B5FGX7</accession>
<dbReference type="Pfam" id="PF01230">
    <property type="entry name" value="HIT"/>
    <property type="match status" value="1"/>
</dbReference>
<dbReference type="KEGG" id="gsb:GSUB_08645"/>
<feature type="active site" description="Tele-AMP-histidine intermediate" evidence="1">
    <location>
        <position position="101"/>
    </location>
</feature>
<dbReference type="SUPFAM" id="SSF54197">
    <property type="entry name" value="HIT-like"/>
    <property type="match status" value="1"/>
</dbReference>
<dbReference type="OrthoDB" id="9784774at2"/>
<dbReference type="InterPro" id="IPR001310">
    <property type="entry name" value="Histidine_triad_HIT"/>
</dbReference>
<organism evidence="5 6">
    <name type="scientific">Geoalkalibacter subterraneus</name>
    <dbReference type="NCBI Taxonomy" id="483547"/>
    <lineage>
        <taxon>Bacteria</taxon>
        <taxon>Pseudomonadati</taxon>
        <taxon>Thermodesulfobacteriota</taxon>
        <taxon>Desulfuromonadia</taxon>
        <taxon>Desulfuromonadales</taxon>
        <taxon>Geoalkalibacteraceae</taxon>
        <taxon>Geoalkalibacter</taxon>
    </lineage>
</organism>
<dbReference type="GO" id="GO:0016787">
    <property type="term" value="F:hydrolase activity"/>
    <property type="evidence" value="ECO:0007669"/>
    <property type="project" value="UniProtKB-KW"/>
</dbReference>
<keyword evidence="5" id="KW-0378">Hydrolase</keyword>
<dbReference type="HOGENOM" id="CLU_056776_8_1_7"/>
<reference evidence="5 6" key="1">
    <citation type="journal article" date="2015" name="Genome Announc.">
        <title>Genomes of Geoalkalibacter ferrihydriticus Z-0531T and Geoalkalibacter subterraneus Red1T, Two Haloalkaliphilic Metal-Reducing Deltaproteobacteria.</title>
        <authorList>
            <person name="Badalamenti J.P."/>
            <person name="Krajmalnik-Brown R."/>
            <person name="Torres C.I."/>
            <person name="Bond D.R."/>
        </authorList>
    </citation>
    <scope>NUCLEOTIDE SEQUENCE [LARGE SCALE GENOMIC DNA]</scope>
    <source>
        <strain evidence="5 6">Red1</strain>
    </source>
</reference>
<protein>
    <submittedName>
        <fullName evidence="5">HIT family hydrolase</fullName>
    </submittedName>
</protein>
<dbReference type="PANTHER" id="PTHR23089">
    <property type="entry name" value="HISTIDINE TRIAD HIT PROTEIN"/>
    <property type="match status" value="1"/>
</dbReference>
<dbReference type="EMBL" id="CP010311">
    <property type="protein sequence ID" value="AJF06603.1"/>
    <property type="molecule type" value="Genomic_DNA"/>
</dbReference>
<dbReference type="PROSITE" id="PS51084">
    <property type="entry name" value="HIT_2"/>
    <property type="match status" value="1"/>
</dbReference>
<dbReference type="STRING" id="483547.GSUB_08645"/>
<evidence type="ECO:0000256" key="1">
    <source>
        <dbReference type="PIRSR" id="PIRSR601310-1"/>
    </source>
</evidence>
<dbReference type="InterPro" id="IPR019808">
    <property type="entry name" value="Histidine_triad_CS"/>
</dbReference>
<dbReference type="RefSeq" id="WP_040200304.1">
    <property type="nucleotide sequence ID" value="NZ_CP010311.1"/>
</dbReference>
<proteinExistence type="predicted"/>
<dbReference type="Proteomes" id="UP000035036">
    <property type="component" value="Chromosome"/>
</dbReference>
<feature type="short sequence motif" description="Histidine triad motif" evidence="2 3">
    <location>
        <begin position="99"/>
        <end position="103"/>
    </location>
</feature>
<dbReference type="InterPro" id="IPR036265">
    <property type="entry name" value="HIT-like_sf"/>
</dbReference>
<keyword evidence="6" id="KW-1185">Reference proteome</keyword>
<evidence type="ECO:0000256" key="3">
    <source>
        <dbReference type="PROSITE-ProRule" id="PRU00464"/>
    </source>
</evidence>
<dbReference type="PRINTS" id="PR00332">
    <property type="entry name" value="HISTRIAD"/>
</dbReference>
<evidence type="ECO:0000259" key="4">
    <source>
        <dbReference type="PROSITE" id="PS51084"/>
    </source>
</evidence>
<dbReference type="InterPro" id="IPR011146">
    <property type="entry name" value="HIT-like"/>
</dbReference>
<dbReference type="Gene3D" id="3.30.428.10">
    <property type="entry name" value="HIT-like"/>
    <property type="match status" value="1"/>
</dbReference>
<dbReference type="AlphaFoldDB" id="A0A0B5FGX7"/>
<dbReference type="PROSITE" id="PS00892">
    <property type="entry name" value="HIT_1"/>
    <property type="match status" value="1"/>
</dbReference>
<sequence length="115" mass="12887">MSEDCLFCKIAAGEIQAKEVYRDDQVVAFEDINPQAPFHFLIVPLKHIRTTLDLTTADDDLIGHIYQVAGKIAHDLDFSEDGFRVVNNCNEGAGQSVWHLHFHLLGGRDLTWPPG</sequence>
<feature type="domain" description="HIT" evidence="4">
    <location>
        <begin position="6"/>
        <end position="115"/>
    </location>
</feature>
<evidence type="ECO:0000313" key="6">
    <source>
        <dbReference type="Proteomes" id="UP000035036"/>
    </source>
</evidence>
<gene>
    <name evidence="5" type="ORF">GSUB_08645</name>
</gene>